<dbReference type="Gene3D" id="3.30.460.10">
    <property type="entry name" value="Beta Polymerase, domain 2"/>
    <property type="match status" value="1"/>
</dbReference>
<dbReference type="InterPro" id="IPR007344">
    <property type="entry name" value="GrpB/CoaE"/>
</dbReference>
<comment type="caution">
    <text evidence="1">The sequence shown here is derived from an EMBL/GenBank/DDBJ whole genome shotgun (WGS) entry which is preliminary data.</text>
</comment>
<evidence type="ECO:0000313" key="2">
    <source>
        <dbReference type="Proteomes" id="UP001209885"/>
    </source>
</evidence>
<dbReference type="PANTHER" id="PTHR34822:SF1">
    <property type="entry name" value="GRPB FAMILY PROTEIN"/>
    <property type="match status" value="1"/>
</dbReference>
<dbReference type="PANTHER" id="PTHR34822">
    <property type="entry name" value="GRPB DOMAIN PROTEIN (AFU_ORTHOLOGUE AFUA_1G01530)"/>
    <property type="match status" value="1"/>
</dbReference>
<sequence>MRKEIQNLTKQDWDTLFPIELADHNSVWKDIFESEKQDIVKQAGEKIIGIEHVGSTSIPGIKAKSYIDISIEIAEEDLFDQDIIGSLNNLGYHYFRQSSKIDYMIFVKGYNLSGENDQVFHLHICPTDHPMLDQIAFRDFLIDNHGRAKAYEQLKIELAEKYRNDRSGYRIAKDDFIKETMDMIRNEKS</sequence>
<evidence type="ECO:0000313" key="1">
    <source>
        <dbReference type="EMBL" id="MCX2743299.1"/>
    </source>
</evidence>
<dbReference type="Proteomes" id="UP001209885">
    <property type="component" value="Unassembled WGS sequence"/>
</dbReference>
<gene>
    <name evidence="1" type="ORF">OO013_05450</name>
</gene>
<keyword evidence="2" id="KW-1185">Reference proteome</keyword>
<proteinExistence type="predicted"/>
<accession>A0ABT3RNE5</accession>
<name>A0ABT3RNE5_9BACT</name>
<protein>
    <submittedName>
        <fullName evidence="1">GrpB family protein</fullName>
    </submittedName>
</protein>
<dbReference type="Pfam" id="PF04229">
    <property type="entry name" value="GrpB"/>
    <property type="match status" value="1"/>
</dbReference>
<dbReference type="SUPFAM" id="SSF81301">
    <property type="entry name" value="Nucleotidyltransferase"/>
    <property type="match status" value="1"/>
</dbReference>
<dbReference type="RefSeq" id="WP_266055675.1">
    <property type="nucleotide sequence ID" value="NZ_JAPFQN010000003.1"/>
</dbReference>
<dbReference type="InterPro" id="IPR043519">
    <property type="entry name" value="NT_sf"/>
</dbReference>
<dbReference type="EMBL" id="JAPFQN010000003">
    <property type="protein sequence ID" value="MCX2743299.1"/>
    <property type="molecule type" value="Genomic_DNA"/>
</dbReference>
<reference evidence="1 2" key="1">
    <citation type="submission" date="2022-11" db="EMBL/GenBank/DDBJ databases">
        <title>The characterization of three novel Bacteroidetes species and genomic analysis of their roles in tidal elemental geochemical cycles.</title>
        <authorList>
            <person name="Ma K."/>
        </authorList>
    </citation>
    <scope>NUCLEOTIDE SEQUENCE [LARGE SCALE GENOMIC DNA]</scope>
    <source>
        <strain evidence="1 2">M17</strain>
    </source>
</reference>
<organism evidence="1 2">
    <name type="scientific">Mangrovivirga halotolerans</name>
    <dbReference type="NCBI Taxonomy" id="2993936"/>
    <lineage>
        <taxon>Bacteria</taxon>
        <taxon>Pseudomonadati</taxon>
        <taxon>Bacteroidota</taxon>
        <taxon>Cytophagia</taxon>
        <taxon>Cytophagales</taxon>
        <taxon>Mangrovivirgaceae</taxon>
        <taxon>Mangrovivirga</taxon>
    </lineage>
</organism>